<organism evidence="2 3">
    <name type="scientific">Alkalibacterium pelagium</name>
    <dbReference type="NCBI Taxonomy" id="426702"/>
    <lineage>
        <taxon>Bacteria</taxon>
        <taxon>Bacillati</taxon>
        <taxon>Bacillota</taxon>
        <taxon>Bacilli</taxon>
        <taxon>Lactobacillales</taxon>
        <taxon>Carnobacteriaceae</taxon>
        <taxon>Alkalibacterium</taxon>
    </lineage>
</organism>
<dbReference type="InterPro" id="IPR011528">
    <property type="entry name" value="NERD"/>
</dbReference>
<dbReference type="EMBL" id="FNZU01000003">
    <property type="protein sequence ID" value="SEK51520.1"/>
    <property type="molecule type" value="Genomic_DNA"/>
</dbReference>
<evidence type="ECO:0000313" key="2">
    <source>
        <dbReference type="EMBL" id="SEK51520.1"/>
    </source>
</evidence>
<dbReference type="AlphaFoldDB" id="A0A1H7HR67"/>
<dbReference type="Pfam" id="PF08378">
    <property type="entry name" value="NERD"/>
    <property type="match status" value="1"/>
</dbReference>
<keyword evidence="3" id="KW-1185">Reference proteome</keyword>
<dbReference type="STRING" id="426702.SAMN04488099_103124"/>
<gene>
    <name evidence="2" type="ORF">SAMN04488099_103124</name>
</gene>
<accession>A0A1H7HR67</accession>
<protein>
    <submittedName>
        <fullName evidence="2">Nuclease-related domain-containing protein</fullName>
    </submittedName>
</protein>
<dbReference type="Proteomes" id="UP000199081">
    <property type="component" value="Unassembled WGS sequence"/>
</dbReference>
<dbReference type="PROSITE" id="PS50965">
    <property type="entry name" value="NERD"/>
    <property type="match status" value="1"/>
</dbReference>
<feature type="domain" description="NERD" evidence="1">
    <location>
        <begin position="37"/>
        <end position="148"/>
    </location>
</feature>
<dbReference type="OrthoDB" id="2136191at2"/>
<reference evidence="3" key="1">
    <citation type="submission" date="2016-10" db="EMBL/GenBank/DDBJ databases">
        <authorList>
            <person name="Varghese N."/>
            <person name="Submissions S."/>
        </authorList>
    </citation>
    <scope>NUCLEOTIDE SEQUENCE [LARGE SCALE GENOMIC DNA]</scope>
    <source>
        <strain evidence="3">DSM 19183</strain>
    </source>
</reference>
<evidence type="ECO:0000259" key="1">
    <source>
        <dbReference type="PROSITE" id="PS50965"/>
    </source>
</evidence>
<name>A0A1H7HR67_9LACT</name>
<sequence length="304" mass="35715">MEHNIRRKPRALLVMEALNKRMILSRKEKQNLYSMTKGYEGECIFDDMIKEANPKAQVMKDLLLKVNGTTFQIDTILISSDTIYFYEIKNYEGEYQLNKDKMIIYRSGTEILNPVNQLQRSSFLFSQLLNQNKYSFNIKANVILINPQFTLYTSSPVDNVILPPLIPKHLDHIASVKSTKKSSIDLINFLRSQHISDHDFADLPKYSMDTLNQQSFCRTCESPFLEITGRKVRCEDCGKVESIASLIRRHIEEYRLLFPERRLTTPHIHQWCGKLVSPFSVRHVLKSYYQSEQEGRWRYYRGKD</sequence>
<evidence type="ECO:0000313" key="3">
    <source>
        <dbReference type="Proteomes" id="UP000199081"/>
    </source>
</evidence>
<dbReference type="RefSeq" id="WP_091479265.1">
    <property type="nucleotide sequence ID" value="NZ_BJYC01000007.1"/>
</dbReference>
<proteinExistence type="predicted"/>